<dbReference type="EMBL" id="JAMKPW020000041">
    <property type="protein sequence ID" value="KAK8196611.1"/>
    <property type="molecule type" value="Genomic_DNA"/>
</dbReference>
<gene>
    <name evidence="1" type="primary">IME2</name>
    <name evidence="1" type="ORF">M8818_006776</name>
</gene>
<name>A0ACC3S5C7_9PEZI</name>
<evidence type="ECO:0000313" key="1">
    <source>
        <dbReference type="EMBL" id="KAK8196611.1"/>
    </source>
</evidence>
<evidence type="ECO:0000313" key="2">
    <source>
        <dbReference type="Proteomes" id="UP001320706"/>
    </source>
</evidence>
<sequence length="813" mass="89372">MDATFRGWSQTAASPAVCLEDKFEILKDIGDGSFGSVVLGRTRSAGAHIARRGSLVAIKTMKKTFEDFSQCLELREVIFLKSLPNHPHLVPAYDIFLDPLSKKLHIAMEYMDGNLYQLMKTREHKPFDGSSVKSILFQILAGLEHIHENSFFHRDIKPENILVTTSAPDTSNAFKRYSQLVTPPSTPPTYTIKLADFGLARETHSRVPYTTYVSTRWYRAPEVLLRAGEYSAPVDMWALGAMAVEIATLKPLFPGGNEVDQVWRVCEIMGSPGTWVNRQGGKVGGGEWKDGVRLAQKLGFSFPKMAPHAIDTILLAPQWPASLSHFVTWCLMWDPKARPTSTQALQHEYFVDAVDPLRPKSASTPRLLSRKQSSIRGHDSPDSTHGLTSKTSSWFRKSLSTKELPSPVVTTHQNVPQIDQETPQRPLPVHANTTTEVTPTVKARPAATKRATWNNGAAPNAAPIPILPSIRPISPLPDVINAQASARITPPGEKAQKKIGRQLSVNSHGNHYADYHRLEAEKALTGTNGLGSPTGSAKESFFSHLRKRARRLSGRNQTPVTHNIDDIEANAGCAPWSNRQSMSMEQPQQQQQQPANTTMADPSNDPSFAELDKALQNVRYSLDAASQASPLHMKQVTRMPSNPALKRHHSLYGTDGQTSATGPSGAVAARTRKSIRQAVHPSHRYETPDEEDELLDEALASAHKAARRLDKASQAPKSNVNGLSIAVPRPTLPHVTSDPGIVPYLTPSPSKDNNRFDFTQGETASSKPMDIPGAQQQQKNNINPQWPTPPYEENEWAASAAASIYAAAQAAYR</sequence>
<keyword evidence="2" id="KW-1185">Reference proteome</keyword>
<keyword evidence="1" id="KW-0723">Serine/threonine-protein kinase</keyword>
<protein>
    <submittedName>
        <fullName evidence="1">Serine/threonine protein kinase</fullName>
        <ecNumber evidence="1">2.7.11.1</ecNumber>
    </submittedName>
</protein>
<proteinExistence type="predicted"/>
<accession>A0ACC3S5C7</accession>
<organism evidence="1 2">
    <name type="scientific">Zalaria obscura</name>
    <dbReference type="NCBI Taxonomy" id="2024903"/>
    <lineage>
        <taxon>Eukaryota</taxon>
        <taxon>Fungi</taxon>
        <taxon>Dikarya</taxon>
        <taxon>Ascomycota</taxon>
        <taxon>Pezizomycotina</taxon>
        <taxon>Dothideomycetes</taxon>
        <taxon>Dothideomycetidae</taxon>
        <taxon>Dothideales</taxon>
        <taxon>Zalariaceae</taxon>
        <taxon>Zalaria</taxon>
    </lineage>
</organism>
<comment type="caution">
    <text evidence="1">The sequence shown here is derived from an EMBL/GenBank/DDBJ whole genome shotgun (WGS) entry which is preliminary data.</text>
</comment>
<dbReference type="Proteomes" id="UP001320706">
    <property type="component" value="Unassembled WGS sequence"/>
</dbReference>
<keyword evidence="1" id="KW-0418">Kinase</keyword>
<keyword evidence="1" id="KW-0808">Transferase</keyword>
<dbReference type="EC" id="2.7.11.1" evidence="1"/>
<reference evidence="1" key="1">
    <citation type="submission" date="2024-02" db="EMBL/GenBank/DDBJ databases">
        <title>Metagenome Assembled Genome of Zalaria obscura JY119.</title>
        <authorList>
            <person name="Vighnesh L."/>
            <person name="Jagadeeshwari U."/>
            <person name="Venkata Ramana C."/>
            <person name="Sasikala C."/>
        </authorList>
    </citation>
    <scope>NUCLEOTIDE SEQUENCE</scope>
    <source>
        <strain evidence="1">JY119</strain>
    </source>
</reference>